<proteinExistence type="predicted"/>
<evidence type="ECO:0000313" key="1">
    <source>
        <dbReference type="EMBL" id="BAS96808.1"/>
    </source>
</evidence>
<dbReference type="PANTHER" id="PTHR31973:SF195">
    <property type="entry name" value="MUDR FAMILY TRANSPOSASE"/>
    <property type="match status" value="1"/>
</dbReference>
<dbReference type="PaxDb" id="39947-A0A0P0WUN5"/>
<accession>A0A0P0WUN5</accession>
<protein>
    <submittedName>
        <fullName evidence="1">Os06g0218200 protein</fullName>
    </submittedName>
</protein>
<dbReference type="OMA" id="GSWNESF"/>
<sequence>PGRASSPSSSGGDEALSLSFLVQINKYDHKCASRSRVRGRMASQAWVAERAIPFLNKKNGMGPKELQKELQDTYKITIPYHTVYHGRKRATDKLFGKWSDSFDWLYRFKAEVEMRSPGSVVEIDTVKIGDKVHFNRFFCAFKASIDGFLGGL</sequence>
<dbReference type="Gramene" id="Os06t0218200-01">
    <property type="protein sequence ID" value="Os06t0218200-01"/>
    <property type="gene ID" value="Os06g0218200"/>
</dbReference>
<name>A0A0P0WUN5_ORYSJ</name>
<reference evidence="2" key="1">
    <citation type="journal article" date="2005" name="Nature">
        <title>The map-based sequence of the rice genome.</title>
        <authorList>
            <consortium name="International rice genome sequencing project (IRGSP)"/>
            <person name="Matsumoto T."/>
            <person name="Wu J."/>
            <person name="Kanamori H."/>
            <person name="Katayose Y."/>
            <person name="Fujisawa M."/>
            <person name="Namiki N."/>
            <person name="Mizuno H."/>
            <person name="Yamamoto K."/>
            <person name="Antonio B.A."/>
            <person name="Baba T."/>
            <person name="Sakata K."/>
            <person name="Nagamura Y."/>
            <person name="Aoki H."/>
            <person name="Arikawa K."/>
            <person name="Arita K."/>
            <person name="Bito T."/>
            <person name="Chiden Y."/>
            <person name="Fujitsuka N."/>
            <person name="Fukunaka R."/>
            <person name="Hamada M."/>
            <person name="Harada C."/>
            <person name="Hayashi A."/>
            <person name="Hijishita S."/>
            <person name="Honda M."/>
            <person name="Hosokawa S."/>
            <person name="Ichikawa Y."/>
            <person name="Idonuma A."/>
            <person name="Iijima M."/>
            <person name="Ikeda M."/>
            <person name="Ikeno M."/>
            <person name="Ito K."/>
            <person name="Ito S."/>
            <person name="Ito T."/>
            <person name="Ito Y."/>
            <person name="Ito Y."/>
            <person name="Iwabuchi A."/>
            <person name="Kamiya K."/>
            <person name="Karasawa W."/>
            <person name="Kurita K."/>
            <person name="Katagiri S."/>
            <person name="Kikuta A."/>
            <person name="Kobayashi H."/>
            <person name="Kobayashi N."/>
            <person name="Machita K."/>
            <person name="Maehara T."/>
            <person name="Masukawa M."/>
            <person name="Mizubayashi T."/>
            <person name="Mukai Y."/>
            <person name="Nagasaki H."/>
            <person name="Nagata Y."/>
            <person name="Naito S."/>
            <person name="Nakashima M."/>
            <person name="Nakama Y."/>
            <person name="Nakamichi Y."/>
            <person name="Nakamura M."/>
            <person name="Meguro A."/>
            <person name="Negishi M."/>
            <person name="Ohta I."/>
            <person name="Ohta T."/>
            <person name="Okamoto M."/>
            <person name="Ono N."/>
            <person name="Saji S."/>
            <person name="Sakaguchi M."/>
            <person name="Sakai K."/>
            <person name="Shibata M."/>
            <person name="Shimokawa T."/>
            <person name="Song J."/>
            <person name="Takazaki Y."/>
            <person name="Terasawa K."/>
            <person name="Tsugane M."/>
            <person name="Tsuji K."/>
            <person name="Ueda S."/>
            <person name="Waki K."/>
            <person name="Yamagata H."/>
            <person name="Yamamoto M."/>
            <person name="Yamamoto S."/>
            <person name="Yamane H."/>
            <person name="Yoshiki S."/>
            <person name="Yoshihara R."/>
            <person name="Yukawa K."/>
            <person name="Zhong H."/>
            <person name="Yano M."/>
            <person name="Yuan Q."/>
            <person name="Ouyang S."/>
            <person name="Liu J."/>
            <person name="Jones K.M."/>
            <person name="Gansberger K."/>
            <person name="Moffat K."/>
            <person name="Hill J."/>
            <person name="Bera J."/>
            <person name="Fadrosh D."/>
            <person name="Jin S."/>
            <person name="Johri S."/>
            <person name="Kim M."/>
            <person name="Overton L."/>
            <person name="Reardon M."/>
            <person name="Tsitrin T."/>
            <person name="Vuong H."/>
            <person name="Weaver B."/>
            <person name="Ciecko A."/>
            <person name="Tallon L."/>
            <person name="Jackson J."/>
            <person name="Pai G."/>
            <person name="Aken S.V."/>
            <person name="Utterback T."/>
            <person name="Reidmuller S."/>
            <person name="Feldblyum T."/>
            <person name="Hsiao J."/>
            <person name="Zismann V."/>
            <person name="Iobst S."/>
            <person name="de Vazeille A.R."/>
            <person name="Buell C.R."/>
            <person name="Ying K."/>
            <person name="Li Y."/>
            <person name="Lu T."/>
            <person name="Huang Y."/>
            <person name="Zhao Q."/>
            <person name="Feng Q."/>
            <person name="Zhang L."/>
            <person name="Zhu J."/>
            <person name="Weng Q."/>
            <person name="Mu J."/>
            <person name="Lu Y."/>
            <person name="Fan D."/>
            <person name="Liu Y."/>
            <person name="Guan J."/>
            <person name="Zhang Y."/>
            <person name="Yu S."/>
            <person name="Liu X."/>
            <person name="Zhang Y."/>
            <person name="Hong G."/>
            <person name="Han B."/>
            <person name="Choisne N."/>
            <person name="Demange N."/>
            <person name="Orjeda G."/>
            <person name="Samain S."/>
            <person name="Cattolico L."/>
            <person name="Pelletier E."/>
            <person name="Couloux A."/>
            <person name="Segurens B."/>
            <person name="Wincker P."/>
            <person name="D'Hont A."/>
            <person name="Scarpelli C."/>
            <person name="Weissenbach J."/>
            <person name="Salanoubat M."/>
            <person name="Quetier F."/>
            <person name="Yu Y."/>
            <person name="Kim H.R."/>
            <person name="Rambo T."/>
            <person name="Currie J."/>
            <person name="Collura K."/>
            <person name="Luo M."/>
            <person name="Yang T."/>
            <person name="Ammiraju J.S.S."/>
            <person name="Engler F."/>
            <person name="Soderlund C."/>
            <person name="Wing R.A."/>
            <person name="Palmer L.E."/>
            <person name="de la Bastide M."/>
            <person name="Spiegel L."/>
            <person name="Nascimento L."/>
            <person name="Zutavern T."/>
            <person name="O'Shaughnessy A."/>
            <person name="Dike S."/>
            <person name="Dedhia N."/>
            <person name="Preston R."/>
            <person name="Balija V."/>
            <person name="McCombie W.R."/>
            <person name="Chow T."/>
            <person name="Chen H."/>
            <person name="Chung M."/>
            <person name="Chen C."/>
            <person name="Shaw J."/>
            <person name="Wu H."/>
            <person name="Hsiao K."/>
            <person name="Chao Y."/>
            <person name="Chu M."/>
            <person name="Cheng C."/>
            <person name="Hour A."/>
            <person name="Lee P."/>
            <person name="Lin S."/>
            <person name="Lin Y."/>
            <person name="Liou J."/>
            <person name="Liu S."/>
            <person name="Hsing Y."/>
            <person name="Raghuvanshi S."/>
            <person name="Mohanty A."/>
            <person name="Bharti A.K."/>
            <person name="Gaur A."/>
            <person name="Gupta V."/>
            <person name="Kumar D."/>
            <person name="Ravi V."/>
            <person name="Vij S."/>
            <person name="Kapur A."/>
            <person name="Khurana P."/>
            <person name="Khurana P."/>
            <person name="Khurana J.P."/>
            <person name="Tyagi A.K."/>
            <person name="Gaikwad K."/>
            <person name="Singh A."/>
            <person name="Dalal V."/>
            <person name="Srivastava S."/>
            <person name="Dixit A."/>
            <person name="Pal A.K."/>
            <person name="Ghazi I.A."/>
            <person name="Yadav M."/>
            <person name="Pandit A."/>
            <person name="Bhargava A."/>
            <person name="Sureshbabu K."/>
            <person name="Batra K."/>
            <person name="Sharma T.R."/>
            <person name="Mohapatra T."/>
            <person name="Singh N.K."/>
            <person name="Messing J."/>
            <person name="Nelson A.B."/>
            <person name="Fuks G."/>
            <person name="Kavchok S."/>
            <person name="Keizer G."/>
            <person name="Linton E."/>
            <person name="Llaca V."/>
            <person name="Song R."/>
            <person name="Tanyolac B."/>
            <person name="Young S."/>
            <person name="Ho-Il K."/>
            <person name="Hahn J.H."/>
            <person name="Sangsakoo G."/>
            <person name="Vanavichit A."/>
            <person name="de Mattos Luiz.A.T."/>
            <person name="Zimmer P.D."/>
            <person name="Malone G."/>
            <person name="Dellagostin O."/>
            <person name="de Oliveira A.C."/>
            <person name="Bevan M."/>
            <person name="Bancroft I."/>
            <person name="Minx P."/>
            <person name="Cordum H."/>
            <person name="Wilson R."/>
            <person name="Cheng Z."/>
            <person name="Jin W."/>
            <person name="Jiang J."/>
            <person name="Leong S.A."/>
            <person name="Iwama H."/>
            <person name="Gojobori T."/>
            <person name="Itoh T."/>
            <person name="Niimura Y."/>
            <person name="Fujii Y."/>
            <person name="Habara T."/>
            <person name="Sakai H."/>
            <person name="Sato Y."/>
            <person name="Wilson G."/>
            <person name="Kumar K."/>
            <person name="McCouch S."/>
            <person name="Juretic N."/>
            <person name="Hoen D."/>
            <person name="Wright S."/>
            <person name="Bruskiewich R."/>
            <person name="Bureau T."/>
            <person name="Miyao A."/>
            <person name="Hirochika H."/>
            <person name="Nishikawa T."/>
            <person name="Kadowaki K."/>
            <person name="Sugiura M."/>
            <person name="Burr B."/>
            <person name="Sasaki T."/>
        </authorList>
    </citation>
    <scope>NUCLEOTIDE SEQUENCE [LARGE SCALE GENOMIC DNA]</scope>
    <source>
        <strain evidence="2">cv. Nipponbare</strain>
    </source>
</reference>
<dbReference type="STRING" id="39947.A0A0P0WUN5"/>
<keyword evidence="2" id="KW-1185">Reference proteome</keyword>
<gene>
    <name evidence="1" type="ordered locus">Os06g0218200</name>
    <name evidence="1" type="ORF">OSNPB_060218200</name>
</gene>
<dbReference type="PANTHER" id="PTHR31973">
    <property type="entry name" value="POLYPROTEIN, PUTATIVE-RELATED"/>
    <property type="match status" value="1"/>
</dbReference>
<dbReference type="Proteomes" id="UP000059680">
    <property type="component" value="Chromosome 6"/>
</dbReference>
<feature type="non-terminal residue" evidence="1">
    <location>
        <position position="152"/>
    </location>
</feature>
<reference evidence="1 2" key="3">
    <citation type="journal article" date="2013" name="Rice">
        <title>Improvement of the Oryza sativa Nipponbare reference genome using next generation sequence and optical map data.</title>
        <authorList>
            <person name="Kawahara Y."/>
            <person name="de la Bastide M."/>
            <person name="Hamilton J.P."/>
            <person name="Kanamori H."/>
            <person name="McCombie W.R."/>
            <person name="Ouyang S."/>
            <person name="Schwartz D.C."/>
            <person name="Tanaka T."/>
            <person name="Wu J."/>
            <person name="Zhou S."/>
            <person name="Childs K.L."/>
            <person name="Davidson R.M."/>
            <person name="Lin H."/>
            <person name="Quesada-Ocampo L."/>
            <person name="Vaillancourt B."/>
            <person name="Sakai H."/>
            <person name="Lee S.S."/>
            <person name="Kim J."/>
            <person name="Numa H."/>
            <person name="Itoh T."/>
            <person name="Buell C.R."/>
            <person name="Matsumoto T."/>
        </authorList>
    </citation>
    <scope>NUCLEOTIDE SEQUENCE [LARGE SCALE GENOMIC DNA]</scope>
    <source>
        <strain evidence="2">cv. Nipponbare</strain>
    </source>
</reference>
<reference evidence="1 2" key="2">
    <citation type="journal article" date="2013" name="Plant Cell Physiol.">
        <title>Rice Annotation Project Database (RAP-DB): an integrative and interactive database for rice genomics.</title>
        <authorList>
            <person name="Sakai H."/>
            <person name="Lee S.S."/>
            <person name="Tanaka T."/>
            <person name="Numa H."/>
            <person name="Kim J."/>
            <person name="Kawahara Y."/>
            <person name="Wakimoto H."/>
            <person name="Yang C.C."/>
            <person name="Iwamoto M."/>
            <person name="Abe T."/>
            <person name="Yamada Y."/>
            <person name="Muto A."/>
            <person name="Inokuchi H."/>
            <person name="Ikemura T."/>
            <person name="Matsumoto T."/>
            <person name="Sasaki T."/>
            <person name="Itoh T."/>
        </authorList>
    </citation>
    <scope>NUCLEOTIDE SEQUENCE [LARGE SCALE GENOMIC DNA]</scope>
    <source>
        <strain evidence="2">cv. Nipponbare</strain>
    </source>
</reference>
<dbReference type="AlphaFoldDB" id="A0A0P0WUN5"/>
<dbReference type="EMBL" id="AP014962">
    <property type="protein sequence ID" value="BAS96808.1"/>
    <property type="molecule type" value="Genomic_DNA"/>
</dbReference>
<dbReference type="FunCoup" id="A0A0P0WUN5">
    <property type="interactions" value="1"/>
</dbReference>
<evidence type="ECO:0000313" key="2">
    <source>
        <dbReference type="Proteomes" id="UP000059680"/>
    </source>
</evidence>
<dbReference type="InParanoid" id="A0A0P0WUN5"/>
<organism evidence="1 2">
    <name type="scientific">Oryza sativa subsp. japonica</name>
    <name type="common">Rice</name>
    <dbReference type="NCBI Taxonomy" id="39947"/>
    <lineage>
        <taxon>Eukaryota</taxon>
        <taxon>Viridiplantae</taxon>
        <taxon>Streptophyta</taxon>
        <taxon>Embryophyta</taxon>
        <taxon>Tracheophyta</taxon>
        <taxon>Spermatophyta</taxon>
        <taxon>Magnoliopsida</taxon>
        <taxon>Liliopsida</taxon>
        <taxon>Poales</taxon>
        <taxon>Poaceae</taxon>
        <taxon>BOP clade</taxon>
        <taxon>Oryzoideae</taxon>
        <taxon>Oryzeae</taxon>
        <taxon>Oryzinae</taxon>
        <taxon>Oryza</taxon>
        <taxon>Oryza sativa</taxon>
    </lineage>
</organism>